<dbReference type="AlphaFoldDB" id="A0A1G6YHI0"/>
<accession>A0A1G6YHI0</accession>
<organism evidence="1 2">
    <name type="scientific">Pricia antarctica</name>
    <dbReference type="NCBI Taxonomy" id="641691"/>
    <lineage>
        <taxon>Bacteria</taxon>
        <taxon>Pseudomonadati</taxon>
        <taxon>Bacteroidota</taxon>
        <taxon>Flavobacteriia</taxon>
        <taxon>Flavobacteriales</taxon>
        <taxon>Flavobacteriaceae</taxon>
        <taxon>Pricia</taxon>
    </lineage>
</organism>
<sequence>MKTLVIILSAIGLLSLNSCKQDTGVKHNDAQ</sequence>
<name>A0A1G6YHI0_9FLAO</name>
<gene>
    <name evidence="1" type="ORF">SAMN05421636_102258</name>
</gene>
<dbReference type="Proteomes" id="UP000199109">
    <property type="component" value="Unassembled WGS sequence"/>
</dbReference>
<dbReference type="EMBL" id="FNAO01000002">
    <property type="protein sequence ID" value="SDD89731.1"/>
    <property type="molecule type" value="Genomic_DNA"/>
</dbReference>
<protein>
    <submittedName>
        <fullName evidence="1">Uncharacterized protein</fullName>
    </submittedName>
</protein>
<reference evidence="1 2" key="1">
    <citation type="submission" date="2016-10" db="EMBL/GenBank/DDBJ databases">
        <authorList>
            <person name="de Groot N.N."/>
        </authorList>
    </citation>
    <scope>NUCLEOTIDE SEQUENCE [LARGE SCALE GENOMIC DNA]</scope>
    <source>
        <strain evidence="1 2">DSM 23421</strain>
    </source>
</reference>
<evidence type="ECO:0000313" key="2">
    <source>
        <dbReference type="Proteomes" id="UP000199109"/>
    </source>
</evidence>
<dbReference type="STRING" id="641691.SAMN05421636_102258"/>
<proteinExistence type="predicted"/>
<evidence type="ECO:0000313" key="1">
    <source>
        <dbReference type="EMBL" id="SDD89731.1"/>
    </source>
</evidence>
<keyword evidence="2" id="KW-1185">Reference proteome</keyword>